<evidence type="ECO:0008006" key="6">
    <source>
        <dbReference type="Google" id="ProtNLM"/>
    </source>
</evidence>
<evidence type="ECO:0000313" key="2">
    <source>
        <dbReference type="EMBL" id="KAA6432411.1"/>
    </source>
</evidence>
<evidence type="ECO:0000313" key="3">
    <source>
        <dbReference type="EMBL" id="MFA1771443.1"/>
    </source>
</evidence>
<keyword evidence="5" id="KW-1185">Reference proteome</keyword>
<organism evidence="2 4">
    <name type="scientific">Rufibacter glacialis</name>
    <dbReference type="NCBI Taxonomy" id="1259555"/>
    <lineage>
        <taxon>Bacteria</taxon>
        <taxon>Pseudomonadati</taxon>
        <taxon>Bacteroidota</taxon>
        <taxon>Cytophagia</taxon>
        <taxon>Cytophagales</taxon>
        <taxon>Hymenobacteraceae</taxon>
        <taxon>Rufibacter</taxon>
    </lineage>
</organism>
<proteinExistence type="predicted"/>
<name>A0A5M8QBI0_9BACT</name>
<sequence length="145" mass="16332">MHLPKHFFNLLLLFFFLVTTACSDDSGQNPTDHRLLGKWNVLSKTKTETFPGEAPEVEKEGYDAGEKTYTFTADGKLVIVDGHGNHSTTLPAWMDGDKLFIGQNHPNKQPYTVTIEGQRALLVKEETTTKDGRTLLKIEEVLLER</sequence>
<reference evidence="3 5" key="3">
    <citation type="submission" date="2024-08" db="EMBL/GenBank/DDBJ databases">
        <authorList>
            <person name="Wei W."/>
        </authorList>
    </citation>
    <scope>NUCLEOTIDE SEQUENCE [LARGE SCALE GENOMIC DNA]</scope>
    <source>
        <strain evidence="3 5">XU2</strain>
    </source>
</reference>
<evidence type="ECO:0000256" key="1">
    <source>
        <dbReference type="SAM" id="SignalP"/>
    </source>
</evidence>
<dbReference type="EMBL" id="VKKZ01000022">
    <property type="protein sequence ID" value="KAA6432411.1"/>
    <property type="molecule type" value="Genomic_DNA"/>
</dbReference>
<dbReference type="EMBL" id="JBGOGF010000004">
    <property type="protein sequence ID" value="MFA1771443.1"/>
    <property type="molecule type" value="Genomic_DNA"/>
</dbReference>
<keyword evidence="1" id="KW-0732">Signal</keyword>
<gene>
    <name evidence="3" type="ORF">ACD591_09090</name>
    <name evidence="2" type="ORF">FOE74_15020</name>
</gene>
<reference evidence="2 4" key="2">
    <citation type="submission" date="2019-09" db="EMBL/GenBank/DDBJ databases">
        <title>A bacterium isolated from glacier soil.</title>
        <authorList>
            <person name="Liu Q."/>
        </authorList>
    </citation>
    <scope>NUCLEOTIDE SEQUENCE [LARGE SCALE GENOMIC DNA]</scope>
    <source>
        <strain evidence="2 4">MDT1-10-3</strain>
    </source>
</reference>
<feature type="chain" id="PRO_5024408634" description="Lipocalin-like domain-containing protein" evidence="1">
    <location>
        <begin position="24"/>
        <end position="145"/>
    </location>
</feature>
<dbReference type="OrthoDB" id="853036at2"/>
<dbReference type="Proteomes" id="UP000323866">
    <property type="component" value="Unassembled WGS sequence"/>
</dbReference>
<reference evidence="2 4" key="1">
    <citation type="submission" date="2019-07" db="EMBL/GenBank/DDBJ databases">
        <authorList>
            <person name="Qu J.-H."/>
        </authorList>
    </citation>
    <scope>NUCLEOTIDE SEQUENCE [LARGE SCALE GENOMIC DNA]</scope>
    <source>
        <strain evidence="2 4">MDT1-10-3</strain>
    </source>
</reference>
<dbReference type="RefSeq" id="WP_149099443.1">
    <property type="nucleotide sequence ID" value="NZ_BMMG01000005.1"/>
</dbReference>
<feature type="signal peptide" evidence="1">
    <location>
        <begin position="1"/>
        <end position="23"/>
    </location>
</feature>
<dbReference type="PROSITE" id="PS51257">
    <property type="entry name" value="PROKAR_LIPOPROTEIN"/>
    <property type="match status" value="1"/>
</dbReference>
<evidence type="ECO:0000313" key="4">
    <source>
        <dbReference type="Proteomes" id="UP000323866"/>
    </source>
</evidence>
<accession>A0A5M8QBI0</accession>
<comment type="caution">
    <text evidence="2">The sequence shown here is derived from an EMBL/GenBank/DDBJ whole genome shotgun (WGS) entry which is preliminary data.</text>
</comment>
<evidence type="ECO:0000313" key="5">
    <source>
        <dbReference type="Proteomes" id="UP001570846"/>
    </source>
</evidence>
<protein>
    <recommendedName>
        <fullName evidence="6">Lipocalin-like domain-containing protein</fullName>
    </recommendedName>
</protein>
<dbReference type="Proteomes" id="UP001570846">
    <property type="component" value="Unassembled WGS sequence"/>
</dbReference>
<dbReference type="AlphaFoldDB" id="A0A5M8QBI0"/>